<evidence type="ECO:0000256" key="13">
    <source>
        <dbReference type="ARBA" id="ARBA00023237"/>
    </source>
</evidence>
<dbReference type="CDD" id="cd01347">
    <property type="entry name" value="ligand_gated_channel"/>
    <property type="match status" value="1"/>
</dbReference>
<dbReference type="RefSeq" id="WP_093154261.1">
    <property type="nucleotide sequence ID" value="NZ_FNBW01000020.1"/>
</dbReference>
<dbReference type="Pfam" id="PF07660">
    <property type="entry name" value="STN"/>
    <property type="match status" value="1"/>
</dbReference>
<dbReference type="Pfam" id="PF07715">
    <property type="entry name" value="Plug"/>
    <property type="match status" value="1"/>
</dbReference>
<dbReference type="InterPro" id="IPR036942">
    <property type="entry name" value="Beta-barrel_TonB_sf"/>
</dbReference>
<evidence type="ECO:0000256" key="7">
    <source>
        <dbReference type="ARBA" id="ARBA00022729"/>
    </source>
</evidence>
<keyword evidence="12" id="KW-0675">Receptor</keyword>
<dbReference type="InterPro" id="IPR039426">
    <property type="entry name" value="TonB-dep_rcpt-like"/>
</dbReference>
<evidence type="ECO:0000256" key="15">
    <source>
        <dbReference type="RuleBase" id="RU003357"/>
    </source>
</evidence>
<reference evidence="17 18" key="1">
    <citation type="submission" date="2016-10" db="EMBL/GenBank/DDBJ databases">
        <authorList>
            <person name="Varghese N."/>
            <person name="Submissions S."/>
        </authorList>
    </citation>
    <scope>NUCLEOTIDE SEQUENCE [LARGE SCALE GENOMIC DNA]</scope>
    <source>
        <strain evidence="17 18">DSM 18839</strain>
    </source>
</reference>
<evidence type="ECO:0000256" key="9">
    <source>
        <dbReference type="ARBA" id="ARBA00023065"/>
    </source>
</evidence>
<keyword evidence="9" id="KW-0406">Ion transport</keyword>
<evidence type="ECO:0000256" key="1">
    <source>
        <dbReference type="ARBA" id="ARBA00004571"/>
    </source>
</evidence>
<dbReference type="InterPro" id="IPR000531">
    <property type="entry name" value="Beta-barrel_TonB"/>
</dbReference>
<keyword evidence="18" id="KW-1185">Reference proteome</keyword>
<dbReference type="PROSITE" id="PS52016">
    <property type="entry name" value="TONB_DEPENDENT_REC_3"/>
    <property type="match status" value="1"/>
</dbReference>
<keyword evidence="6 14" id="KW-0812">Transmembrane</keyword>
<evidence type="ECO:0000256" key="8">
    <source>
        <dbReference type="ARBA" id="ARBA00023004"/>
    </source>
</evidence>
<comment type="similarity">
    <text evidence="2 14 15">Belongs to the TonB-dependent receptor family.</text>
</comment>
<evidence type="ECO:0000256" key="2">
    <source>
        <dbReference type="ARBA" id="ARBA00009810"/>
    </source>
</evidence>
<gene>
    <name evidence="17" type="ORF">SAMN05660686_04685</name>
</gene>
<name>A0A8G2BM97_9PROT</name>
<dbReference type="Pfam" id="PF00593">
    <property type="entry name" value="TonB_dep_Rec_b-barrel"/>
    <property type="match status" value="1"/>
</dbReference>
<evidence type="ECO:0000256" key="10">
    <source>
        <dbReference type="ARBA" id="ARBA00023077"/>
    </source>
</evidence>
<accession>A0A8G2BM97</accession>
<dbReference type="SUPFAM" id="SSF56935">
    <property type="entry name" value="Porins"/>
    <property type="match status" value="1"/>
</dbReference>
<keyword evidence="4 14" id="KW-1134">Transmembrane beta strand</keyword>
<dbReference type="GO" id="GO:0009279">
    <property type="term" value="C:cell outer membrane"/>
    <property type="evidence" value="ECO:0007669"/>
    <property type="project" value="UniProtKB-SubCell"/>
</dbReference>
<dbReference type="Gene3D" id="2.170.130.10">
    <property type="entry name" value="TonB-dependent receptor, plug domain"/>
    <property type="match status" value="1"/>
</dbReference>
<dbReference type="GO" id="GO:0015891">
    <property type="term" value="P:siderophore transport"/>
    <property type="evidence" value="ECO:0007669"/>
    <property type="project" value="InterPro"/>
</dbReference>
<dbReference type="InterPro" id="IPR012910">
    <property type="entry name" value="Plug_dom"/>
</dbReference>
<organism evidence="17 18">
    <name type="scientific">Thalassobaculum litoreum DSM 18839</name>
    <dbReference type="NCBI Taxonomy" id="1123362"/>
    <lineage>
        <taxon>Bacteria</taxon>
        <taxon>Pseudomonadati</taxon>
        <taxon>Pseudomonadota</taxon>
        <taxon>Alphaproteobacteria</taxon>
        <taxon>Rhodospirillales</taxon>
        <taxon>Thalassobaculaceae</taxon>
        <taxon>Thalassobaculum</taxon>
    </lineage>
</organism>
<keyword evidence="10 15" id="KW-0798">TonB box</keyword>
<dbReference type="GO" id="GO:0038023">
    <property type="term" value="F:signaling receptor activity"/>
    <property type="evidence" value="ECO:0007669"/>
    <property type="project" value="InterPro"/>
</dbReference>
<keyword evidence="7" id="KW-0732">Signal</keyword>
<keyword evidence="3 14" id="KW-0813">Transport</keyword>
<dbReference type="InterPro" id="IPR010105">
    <property type="entry name" value="TonB_sidphr_rcpt"/>
</dbReference>
<evidence type="ECO:0000256" key="6">
    <source>
        <dbReference type="ARBA" id="ARBA00022692"/>
    </source>
</evidence>
<keyword evidence="5" id="KW-0410">Iron transport</keyword>
<dbReference type="InterPro" id="IPR037066">
    <property type="entry name" value="Plug_dom_sf"/>
</dbReference>
<dbReference type="Proteomes" id="UP000198615">
    <property type="component" value="Unassembled WGS sequence"/>
</dbReference>
<protein>
    <submittedName>
        <fullName evidence="17">Iron complex outermembrane recepter protein</fullName>
    </submittedName>
</protein>
<keyword evidence="8" id="KW-0408">Iron</keyword>
<dbReference type="SMART" id="SM00965">
    <property type="entry name" value="STN"/>
    <property type="match status" value="1"/>
</dbReference>
<dbReference type="GO" id="GO:0015344">
    <property type="term" value="F:siderophore uptake transmembrane transporter activity"/>
    <property type="evidence" value="ECO:0007669"/>
    <property type="project" value="TreeGrafter"/>
</dbReference>
<keyword evidence="13 14" id="KW-0998">Cell outer membrane</keyword>
<evidence type="ECO:0000256" key="4">
    <source>
        <dbReference type="ARBA" id="ARBA00022452"/>
    </source>
</evidence>
<comment type="caution">
    <text evidence="17">The sequence shown here is derived from an EMBL/GenBank/DDBJ whole genome shotgun (WGS) entry which is preliminary data.</text>
</comment>
<evidence type="ECO:0000256" key="11">
    <source>
        <dbReference type="ARBA" id="ARBA00023136"/>
    </source>
</evidence>
<dbReference type="OrthoDB" id="9760333at2"/>
<dbReference type="PANTHER" id="PTHR32552">
    <property type="entry name" value="FERRICHROME IRON RECEPTOR-RELATED"/>
    <property type="match status" value="1"/>
</dbReference>
<keyword evidence="11 14" id="KW-0472">Membrane</keyword>
<evidence type="ECO:0000256" key="5">
    <source>
        <dbReference type="ARBA" id="ARBA00022496"/>
    </source>
</evidence>
<evidence type="ECO:0000313" key="17">
    <source>
        <dbReference type="EMBL" id="SDG51879.1"/>
    </source>
</evidence>
<dbReference type="EMBL" id="FNBW01000020">
    <property type="protein sequence ID" value="SDG51879.1"/>
    <property type="molecule type" value="Genomic_DNA"/>
</dbReference>
<evidence type="ECO:0000256" key="3">
    <source>
        <dbReference type="ARBA" id="ARBA00022448"/>
    </source>
</evidence>
<evidence type="ECO:0000259" key="16">
    <source>
        <dbReference type="SMART" id="SM00965"/>
    </source>
</evidence>
<comment type="subcellular location">
    <subcellularLocation>
        <location evidence="1 14">Cell outer membrane</location>
        <topology evidence="1 14">Multi-pass membrane protein</topology>
    </subcellularLocation>
</comment>
<dbReference type="InterPro" id="IPR011662">
    <property type="entry name" value="Secretin/TonB_short_N"/>
</dbReference>
<dbReference type="FunFam" id="2.170.130.10:FF:000001">
    <property type="entry name" value="Catecholate siderophore TonB-dependent receptor"/>
    <property type="match status" value="1"/>
</dbReference>
<dbReference type="NCBIfam" id="TIGR01783">
    <property type="entry name" value="TonB-siderophor"/>
    <property type="match status" value="1"/>
</dbReference>
<evidence type="ECO:0000256" key="12">
    <source>
        <dbReference type="ARBA" id="ARBA00023170"/>
    </source>
</evidence>
<sequence length="822" mass="88708">MRLRDGSPALTGAANGANRRGTRTALHGAIAAGVASLIATSALAEATVDQVTVDQAAAASSAQQLAQAEAKRFDIAAKSLEQALIDFGQQADFQVSFDPALTEGLTTNSLQGRFTPDAALRRLLSGLPITATFSGTNTVTLSRVTSDSSAMMLGPVVVEGEGQTATGPVDGYVATRSGSVSKTDTPIIETPRSVSVVTADAISDRKTMTVEDSLRYVPGVQVNGYGNDPRFDQIKVRGFAVTSTADFRDGLRQPNTGWLSYFHTEPYALERIDVVKGPNSVLFGQSAPGGMVNRVTKRPTADTRGEVEVQLGTDEHRQGQVDLSGPVTEDETLLYRFVGVLRESESGLMGVNNDVQFIAPSVTWKPTEKLTLTFLGEAQHFETAGSSRPYQFASGELSDFWAGDEDFDGLKQTQYIGGYEGRYEFNEIFALRQNFRYGTVETENQYLSSSMTGDGHTLSRTTYGVYEEMDNLSVDTAAEARFTTGAVRHTAMIGIDYSKIDADVQYAYGTGPSIDMLNPDYHQDVSRPGTILVDQNIDAHQLGFYANEQMEWGGWRFNGGLRHDRAEKETTNNLTGGVTEGENSATTGSAGLLYLFDSGFAPYASYATSFTPDFGTDINGDSFEPTEGEQYEIGLKYQPPGRASIYTVSLYNLVETNVKTQDPNNIANSIQTGEQRSRGLELEAAMKLSDNIDLVAGYSYIDAETTKSNDGDEGNVPVGVAEHMASVWGNYSFIAGTLDGLELGAGARYLGETYDDSANTNTNDAVTMFDARISYDLDMLAPGASIGLTGTNLTDEEHITCEAGYCYRGRGRTVIGSLTYRW</sequence>
<proteinExistence type="inferred from homology"/>
<evidence type="ECO:0000313" key="18">
    <source>
        <dbReference type="Proteomes" id="UP000198615"/>
    </source>
</evidence>
<dbReference type="Gene3D" id="3.55.50.30">
    <property type="match status" value="1"/>
</dbReference>
<dbReference type="PANTHER" id="PTHR32552:SF68">
    <property type="entry name" value="FERRICHROME OUTER MEMBRANE TRANSPORTER_PHAGE RECEPTOR"/>
    <property type="match status" value="1"/>
</dbReference>
<evidence type="ECO:0000256" key="14">
    <source>
        <dbReference type="PROSITE-ProRule" id="PRU01360"/>
    </source>
</evidence>
<dbReference type="AlphaFoldDB" id="A0A8G2BM97"/>
<dbReference type="Gene3D" id="2.40.170.20">
    <property type="entry name" value="TonB-dependent receptor, beta-barrel domain"/>
    <property type="match status" value="1"/>
</dbReference>
<feature type="domain" description="Secretin/TonB short N-terminal" evidence="16">
    <location>
        <begin position="93"/>
        <end position="144"/>
    </location>
</feature>